<protein>
    <submittedName>
        <fullName evidence="2">Uncharacterized protein</fullName>
    </submittedName>
</protein>
<dbReference type="Proteomes" id="UP000549009">
    <property type="component" value="Unassembled WGS sequence"/>
</dbReference>
<dbReference type="RefSeq" id="WP_184926801.1">
    <property type="nucleotide sequence ID" value="NZ_BMSQ01000045.1"/>
</dbReference>
<evidence type="ECO:0000313" key="3">
    <source>
        <dbReference type="Proteomes" id="UP000549009"/>
    </source>
</evidence>
<dbReference type="EMBL" id="JACHJD010000039">
    <property type="protein sequence ID" value="MBB5109794.1"/>
    <property type="molecule type" value="Genomic_DNA"/>
</dbReference>
<sequence length="88" mass="9512">MHDWPLEDILQESSPDRPSWDTVRQYVEDPDGPVQGIVVHSLSDVADTVEEQDAMREWAESNGCFIAEVCPVTPASTEAGQAVGGGAE</sequence>
<evidence type="ECO:0000313" key="2">
    <source>
        <dbReference type="EMBL" id="MBB5109794.1"/>
    </source>
</evidence>
<comment type="caution">
    <text evidence="2">The sequence shown here is derived from an EMBL/GenBank/DDBJ whole genome shotgun (WGS) entry which is preliminary data.</text>
</comment>
<dbReference type="AlphaFoldDB" id="A0A7W8B3P9"/>
<proteinExistence type="predicted"/>
<evidence type="ECO:0000256" key="1">
    <source>
        <dbReference type="SAM" id="MobiDB-lite"/>
    </source>
</evidence>
<reference evidence="2 3" key="1">
    <citation type="submission" date="2020-08" db="EMBL/GenBank/DDBJ databases">
        <title>Genomic Encyclopedia of Type Strains, Phase III (KMG-III): the genomes of soil and plant-associated and newly described type strains.</title>
        <authorList>
            <person name="Whitman W."/>
        </authorList>
    </citation>
    <scope>NUCLEOTIDE SEQUENCE [LARGE SCALE GENOMIC DNA]</scope>
    <source>
        <strain evidence="2 3">CECT 3146</strain>
    </source>
</reference>
<keyword evidence="3" id="KW-1185">Reference proteome</keyword>
<name>A0A7W8B3P9_STRST</name>
<gene>
    <name evidence="2" type="ORF">FHS40_008924</name>
</gene>
<feature type="region of interest" description="Disordered" evidence="1">
    <location>
        <begin position="1"/>
        <end position="24"/>
    </location>
</feature>
<accession>A0A7W8B3P9</accession>
<organism evidence="2 3">
    <name type="scientific">Streptomyces spectabilis</name>
    <dbReference type="NCBI Taxonomy" id="68270"/>
    <lineage>
        <taxon>Bacteria</taxon>
        <taxon>Bacillati</taxon>
        <taxon>Actinomycetota</taxon>
        <taxon>Actinomycetes</taxon>
        <taxon>Kitasatosporales</taxon>
        <taxon>Streptomycetaceae</taxon>
        <taxon>Streptomyces</taxon>
    </lineage>
</organism>